<dbReference type="SUPFAM" id="SSF53067">
    <property type="entry name" value="Actin-like ATPase domain"/>
    <property type="match status" value="2"/>
</dbReference>
<evidence type="ECO:0000256" key="2">
    <source>
        <dbReference type="ARBA" id="ARBA00001958"/>
    </source>
</evidence>
<keyword evidence="18" id="KW-1185">Reference proteome</keyword>
<dbReference type="Proteomes" id="UP000605676">
    <property type="component" value="Unassembled WGS sequence"/>
</dbReference>
<dbReference type="InterPro" id="IPR043129">
    <property type="entry name" value="ATPase_NBD"/>
</dbReference>
<dbReference type="Gene3D" id="3.30.420.40">
    <property type="match status" value="2"/>
</dbReference>
<dbReference type="EC" id="2.7.1.33" evidence="6 16"/>
<keyword evidence="7 16" id="KW-0963">Cytoplasm</keyword>
<accession>A0ABS1HI14</accession>
<evidence type="ECO:0000256" key="12">
    <source>
        <dbReference type="ARBA" id="ARBA00022958"/>
    </source>
</evidence>
<evidence type="ECO:0000256" key="10">
    <source>
        <dbReference type="ARBA" id="ARBA00022777"/>
    </source>
</evidence>
<comment type="pathway">
    <text evidence="4 16">Cofactor biosynthesis; coenzyme A biosynthesis; CoA from (R)-pantothenate: step 1/5.</text>
</comment>
<feature type="binding site" evidence="16">
    <location>
        <position position="117"/>
    </location>
    <ligand>
        <name>K(+)</name>
        <dbReference type="ChEBI" id="CHEBI:29103"/>
    </ligand>
</feature>
<evidence type="ECO:0000256" key="13">
    <source>
        <dbReference type="ARBA" id="ARBA00022993"/>
    </source>
</evidence>
<feature type="binding site" evidence="16">
    <location>
        <position position="120"/>
    </location>
    <ligand>
        <name>ATP</name>
        <dbReference type="ChEBI" id="CHEBI:30616"/>
    </ligand>
</feature>
<evidence type="ECO:0000256" key="11">
    <source>
        <dbReference type="ARBA" id="ARBA00022840"/>
    </source>
</evidence>
<evidence type="ECO:0000256" key="4">
    <source>
        <dbReference type="ARBA" id="ARBA00005225"/>
    </source>
</evidence>
<dbReference type="NCBIfam" id="TIGR00671">
    <property type="entry name" value="baf"/>
    <property type="match status" value="1"/>
</dbReference>
<comment type="similarity">
    <text evidence="14 16">Belongs to the type III pantothenate kinase family.</text>
</comment>
<comment type="subcellular location">
    <subcellularLocation>
        <location evidence="3 16">Cytoplasm</location>
    </subcellularLocation>
</comment>
<feature type="binding site" evidence="16">
    <location>
        <begin position="6"/>
        <end position="13"/>
    </location>
    <ligand>
        <name>ATP</name>
        <dbReference type="ChEBI" id="CHEBI:30616"/>
    </ligand>
</feature>
<evidence type="ECO:0000256" key="14">
    <source>
        <dbReference type="ARBA" id="ARBA00038036"/>
    </source>
</evidence>
<protein>
    <recommendedName>
        <fullName evidence="15 16">Type III pantothenate kinase</fullName>
        <ecNumber evidence="6 16">2.7.1.33</ecNumber>
    </recommendedName>
    <alternativeName>
        <fullName evidence="16">PanK-III</fullName>
    </alternativeName>
    <alternativeName>
        <fullName evidence="16">Pantothenic acid kinase</fullName>
    </alternativeName>
</protein>
<keyword evidence="16" id="KW-0479">Metal-binding</keyword>
<gene>
    <name evidence="16" type="primary">coaX</name>
    <name evidence="17" type="ORF">JIV24_07535</name>
</gene>
<evidence type="ECO:0000256" key="1">
    <source>
        <dbReference type="ARBA" id="ARBA00001206"/>
    </source>
</evidence>
<comment type="function">
    <text evidence="16">Catalyzes the phosphorylation of pantothenate (Pan), the first step in CoA biosynthesis.</text>
</comment>
<keyword evidence="8 16" id="KW-0808">Transferase</keyword>
<dbReference type="RefSeq" id="WP_200464417.1">
    <property type="nucleotide sequence ID" value="NZ_JAENRR010000013.1"/>
</dbReference>
<dbReference type="HAMAP" id="MF_01274">
    <property type="entry name" value="Pantothen_kinase_3"/>
    <property type="match status" value="1"/>
</dbReference>
<dbReference type="Pfam" id="PF03309">
    <property type="entry name" value="Pan_kinase"/>
    <property type="match status" value="1"/>
</dbReference>
<feature type="binding site" evidence="16">
    <location>
        <begin position="94"/>
        <end position="97"/>
    </location>
    <ligand>
        <name>substrate</name>
    </ligand>
</feature>
<comment type="cofactor">
    <cofactor evidence="16">
        <name>NH4(+)</name>
        <dbReference type="ChEBI" id="CHEBI:28938"/>
    </cofactor>
    <cofactor evidence="16">
        <name>K(+)</name>
        <dbReference type="ChEBI" id="CHEBI:29103"/>
    </cofactor>
    <text evidence="16">A monovalent cation. Ammonium or potassium.</text>
</comment>
<evidence type="ECO:0000256" key="9">
    <source>
        <dbReference type="ARBA" id="ARBA00022741"/>
    </source>
</evidence>
<comment type="cofactor">
    <cofactor evidence="2">
        <name>K(+)</name>
        <dbReference type="ChEBI" id="CHEBI:29103"/>
    </cofactor>
</comment>
<dbReference type="CDD" id="cd24015">
    <property type="entry name" value="ASKHA_NBD_PanK-III"/>
    <property type="match status" value="1"/>
</dbReference>
<keyword evidence="13 16" id="KW-0173">Coenzyme A biosynthesis</keyword>
<evidence type="ECO:0000256" key="15">
    <source>
        <dbReference type="ARBA" id="ARBA00040883"/>
    </source>
</evidence>
<dbReference type="GO" id="GO:0016301">
    <property type="term" value="F:kinase activity"/>
    <property type="evidence" value="ECO:0007669"/>
    <property type="project" value="UniProtKB-KW"/>
</dbReference>
<feature type="binding site" evidence="16">
    <location>
        <position position="87"/>
    </location>
    <ligand>
        <name>substrate</name>
    </ligand>
</feature>
<evidence type="ECO:0000256" key="6">
    <source>
        <dbReference type="ARBA" id="ARBA00012102"/>
    </source>
</evidence>
<evidence type="ECO:0000256" key="7">
    <source>
        <dbReference type="ARBA" id="ARBA00022490"/>
    </source>
</evidence>
<evidence type="ECO:0000256" key="3">
    <source>
        <dbReference type="ARBA" id="ARBA00004496"/>
    </source>
</evidence>
<keyword evidence="10 16" id="KW-0418">Kinase</keyword>
<dbReference type="PANTHER" id="PTHR34265">
    <property type="entry name" value="TYPE III PANTOTHENATE KINASE"/>
    <property type="match status" value="1"/>
</dbReference>
<evidence type="ECO:0000313" key="18">
    <source>
        <dbReference type="Proteomes" id="UP000605676"/>
    </source>
</evidence>
<name>A0ABS1HI14_9BACT</name>
<comment type="catalytic activity">
    <reaction evidence="1 16">
        <text>(R)-pantothenate + ATP = (R)-4'-phosphopantothenate + ADP + H(+)</text>
        <dbReference type="Rhea" id="RHEA:16373"/>
        <dbReference type="ChEBI" id="CHEBI:10986"/>
        <dbReference type="ChEBI" id="CHEBI:15378"/>
        <dbReference type="ChEBI" id="CHEBI:29032"/>
        <dbReference type="ChEBI" id="CHEBI:30616"/>
        <dbReference type="ChEBI" id="CHEBI:456216"/>
        <dbReference type="EC" id="2.7.1.33"/>
    </reaction>
</comment>
<dbReference type="InterPro" id="IPR004619">
    <property type="entry name" value="Type_III_PanK"/>
</dbReference>
<keyword evidence="11 16" id="KW-0067">ATP-binding</keyword>
<evidence type="ECO:0000313" key="17">
    <source>
        <dbReference type="EMBL" id="MBK3517192.1"/>
    </source>
</evidence>
<feature type="active site" description="Proton acceptor" evidence="16">
    <location>
        <position position="96"/>
    </location>
</feature>
<keyword evidence="12 16" id="KW-0630">Potassium</keyword>
<feature type="binding site" evidence="16">
    <location>
        <position position="172"/>
    </location>
    <ligand>
        <name>substrate</name>
    </ligand>
</feature>
<reference evidence="17 18" key="1">
    <citation type="submission" date="2021-01" db="EMBL/GenBank/DDBJ databases">
        <title>Carboxyliciviraga sp.nov., isolated from coastal sediments.</title>
        <authorList>
            <person name="Lu D."/>
            <person name="Zhang T."/>
        </authorList>
    </citation>
    <scope>NUCLEOTIDE SEQUENCE [LARGE SCALE GENOMIC DNA]</scope>
    <source>
        <strain evidence="17 18">N1Y132</strain>
    </source>
</reference>
<evidence type="ECO:0000256" key="16">
    <source>
        <dbReference type="HAMAP-Rule" id="MF_01274"/>
    </source>
</evidence>
<dbReference type="PANTHER" id="PTHR34265:SF1">
    <property type="entry name" value="TYPE III PANTOTHENATE KINASE"/>
    <property type="match status" value="1"/>
</dbReference>
<evidence type="ECO:0000256" key="5">
    <source>
        <dbReference type="ARBA" id="ARBA00011738"/>
    </source>
</evidence>
<evidence type="ECO:0000256" key="8">
    <source>
        <dbReference type="ARBA" id="ARBA00022679"/>
    </source>
</evidence>
<comment type="subunit">
    <text evidence="5 16">Homodimer.</text>
</comment>
<comment type="caution">
    <text evidence="17">The sequence shown here is derived from an EMBL/GenBank/DDBJ whole genome shotgun (WGS) entry which is preliminary data.</text>
</comment>
<sequence length="244" mass="27228">MNLVIDRGNTQVKFGIFDQRQIIHSDYSDFLDKQTVKSINTQFNISKVIISTVVSERHDELLGNLSDIDTTPIILNANTPLPFEWQYETKSTIGLDRLAAVAGAISLYPNTNLLVIDAGTAITYELINQSNVFLGGNISPGMSMRYKALNHFTSKLPLLNQDPNQKLIGQSTDEAIRAGVQNGIKYEIDGLIDELNAQYKQLKTIITGGDADFFARKLKNPIFVHPNLVLIGLNRILEYNAQYI</sequence>
<dbReference type="EMBL" id="JAENRR010000013">
    <property type="protein sequence ID" value="MBK3517192.1"/>
    <property type="molecule type" value="Genomic_DNA"/>
</dbReference>
<keyword evidence="9 16" id="KW-0547">Nucleotide-binding</keyword>
<proteinExistence type="inferred from homology"/>
<organism evidence="17 18">
    <name type="scientific">Carboxylicivirga marina</name>
    <dbReference type="NCBI Taxonomy" id="2800988"/>
    <lineage>
        <taxon>Bacteria</taxon>
        <taxon>Pseudomonadati</taxon>
        <taxon>Bacteroidota</taxon>
        <taxon>Bacteroidia</taxon>
        <taxon>Marinilabiliales</taxon>
        <taxon>Marinilabiliaceae</taxon>
        <taxon>Carboxylicivirga</taxon>
    </lineage>
</organism>